<sequence>MVEVTGEDGAVTQHVTSEGERSTVGQAATLGLSLAESKVILAGIQHVLVTTQADAHCRHRRRCSHCGAACPLKDHRSRRLVSLFGTVEVRAPRFGPFRCGVACRRSLTPVAEIMPDRCTPEYECVLAGLGSALPYRRARTLLAELLPLDTFPAQAITLAIDAGHVKSVRTYQMRSFEVMIARVGNDQGLEVVFSSMPAEADRQARQLHHVLRGLGATATTPVIILSDGTEGPRSLGAAASGGPIRNVLDWFHLSMRVQHVAQAVKGWAAAEPAAAERITILDDAVAHVRWRLWHGQTERALSLIGDLLADLDANLETVNSPPVRKTITLLRALETMSPDRPT</sequence>
<keyword evidence="3" id="KW-1185">Reference proteome</keyword>
<name>A0AAC8VZR1_9PROT</name>
<reference evidence="2 3" key="2">
    <citation type="journal article" date="2016" name="Genome Announc.">
        <title>Complete Genome Sequence of a Strain of Azospirillum thiophilum Isolated from a Sulfide Spring.</title>
        <authorList>
            <person name="Fomenkov A."/>
            <person name="Vincze T."/>
            <person name="Grabovich M."/>
            <person name="Anton B.P."/>
            <person name="Dubinina G."/>
            <person name="Orlova M."/>
            <person name="Belousova E."/>
            <person name="Roberts R.J."/>
        </authorList>
    </citation>
    <scope>NUCLEOTIDE SEQUENCE [LARGE SCALE GENOMIC DNA]</scope>
    <source>
        <strain evidence="2 3">BV-S</strain>
    </source>
</reference>
<protein>
    <submittedName>
        <fullName evidence="2">Uncharacterized protein</fullName>
    </submittedName>
</protein>
<dbReference type="AlphaFoldDB" id="A0AAC8VZR1"/>
<organism evidence="2 3">
    <name type="scientific">Azospirillum thiophilum</name>
    <dbReference type="NCBI Taxonomy" id="528244"/>
    <lineage>
        <taxon>Bacteria</taxon>
        <taxon>Pseudomonadati</taxon>
        <taxon>Pseudomonadota</taxon>
        <taxon>Alphaproteobacteria</taxon>
        <taxon>Rhodospirillales</taxon>
        <taxon>Azospirillaceae</taxon>
        <taxon>Azospirillum</taxon>
    </lineage>
</organism>
<evidence type="ECO:0000256" key="1">
    <source>
        <dbReference type="SAM" id="MobiDB-lite"/>
    </source>
</evidence>
<reference evidence="3" key="1">
    <citation type="submission" date="2015-08" db="EMBL/GenBank/DDBJ databases">
        <title>Complete Genome Sequence of Azospirillum thiophilum BV-S.</title>
        <authorList>
            <person name="Fomenkov A."/>
            <person name="Vincze T."/>
            <person name="Grabovich M."/>
            <person name="Dubinina G."/>
            <person name="Orlova M."/>
            <person name="Belousova E."/>
            <person name="Roberts R.J."/>
        </authorList>
    </citation>
    <scope>NUCLEOTIDE SEQUENCE [LARGE SCALE GENOMIC DNA]</scope>
    <source>
        <strain evidence="3">BV-S</strain>
    </source>
</reference>
<feature type="region of interest" description="Disordered" evidence="1">
    <location>
        <begin position="1"/>
        <end position="22"/>
    </location>
</feature>
<dbReference type="EMBL" id="CP012402">
    <property type="protein sequence ID" value="ALG72435.1"/>
    <property type="molecule type" value="Genomic_DNA"/>
</dbReference>
<gene>
    <name evidence="2" type="ORF">AL072_15130</name>
</gene>
<proteinExistence type="predicted"/>
<evidence type="ECO:0000313" key="3">
    <source>
        <dbReference type="Proteomes" id="UP000069935"/>
    </source>
</evidence>
<accession>A0AAC8VZR1</accession>
<evidence type="ECO:0000313" key="2">
    <source>
        <dbReference type="EMBL" id="ALG72435.1"/>
    </source>
</evidence>
<dbReference type="KEGG" id="ati:AL072_15130"/>
<dbReference type="Proteomes" id="UP000069935">
    <property type="component" value="Chromosome 2"/>
</dbReference>